<dbReference type="InterPro" id="IPR003593">
    <property type="entry name" value="AAA+_ATPase"/>
</dbReference>
<keyword evidence="4 6" id="KW-0067">ATP-binding</keyword>
<gene>
    <name evidence="6" type="ORF">GXN74_11150</name>
</gene>
<keyword evidence="2" id="KW-0813">Transport</keyword>
<dbReference type="InterPro" id="IPR003439">
    <property type="entry name" value="ABC_transporter-like_ATP-bd"/>
</dbReference>
<evidence type="ECO:0000256" key="2">
    <source>
        <dbReference type="ARBA" id="ARBA00022448"/>
    </source>
</evidence>
<evidence type="ECO:0000313" key="6">
    <source>
        <dbReference type="EMBL" id="NDL68297.1"/>
    </source>
</evidence>
<name>A0A7X5KPL1_9FIRM</name>
<dbReference type="InterPro" id="IPR017871">
    <property type="entry name" value="ABC_transporter-like_CS"/>
</dbReference>
<dbReference type="GO" id="GO:0098796">
    <property type="term" value="C:membrane protein complex"/>
    <property type="evidence" value="ECO:0007669"/>
    <property type="project" value="UniProtKB-ARBA"/>
</dbReference>
<dbReference type="Proteomes" id="UP000461585">
    <property type="component" value="Unassembled WGS sequence"/>
</dbReference>
<dbReference type="SUPFAM" id="SSF52540">
    <property type="entry name" value="P-loop containing nucleoside triphosphate hydrolases"/>
    <property type="match status" value="1"/>
</dbReference>
<sequence length="230" mass="26028">MDSGQTKRDPVLVARNLKKTYVSGEVRTRALRDVNFTIYEGEFVVILGPSGSGKSTLMNLIGGMDSITEGELFYKDQDIHKFNRRELTRYRRNVVGFVFQFYNLLPSLNCYENVKLSAELVRKPLPVEEVLEKVGLGERHRHFPSQLSGGEQQRVAVARAIVKVPELLLCDEPTGALDTDTSQQILELLQRINKEYRKTVIVISHDDTILQYADRCLTIRDGVLSEEGVG</sequence>
<dbReference type="PANTHER" id="PTHR42798:SF2">
    <property type="entry name" value="ABC TRANSPORTER ATP-BINDING PROTEIN MG467-RELATED"/>
    <property type="match status" value="1"/>
</dbReference>
<dbReference type="PROSITE" id="PS00211">
    <property type="entry name" value="ABC_TRANSPORTER_1"/>
    <property type="match status" value="1"/>
</dbReference>
<dbReference type="GO" id="GO:0016887">
    <property type="term" value="F:ATP hydrolysis activity"/>
    <property type="evidence" value="ECO:0007669"/>
    <property type="project" value="InterPro"/>
</dbReference>
<comment type="similarity">
    <text evidence="1">Belongs to the ABC transporter superfamily.</text>
</comment>
<evidence type="ECO:0000256" key="3">
    <source>
        <dbReference type="ARBA" id="ARBA00022741"/>
    </source>
</evidence>
<dbReference type="InterPro" id="IPR017911">
    <property type="entry name" value="MacB-like_ATP-bd"/>
</dbReference>
<dbReference type="AlphaFoldDB" id="A0A7X5KPL1"/>
<evidence type="ECO:0000313" key="7">
    <source>
        <dbReference type="Proteomes" id="UP000461585"/>
    </source>
</evidence>
<dbReference type="InterPro" id="IPR027417">
    <property type="entry name" value="P-loop_NTPase"/>
</dbReference>
<dbReference type="SMART" id="SM00382">
    <property type="entry name" value="AAA"/>
    <property type="match status" value="1"/>
</dbReference>
<reference evidence="6 7" key="1">
    <citation type="submission" date="2020-01" db="EMBL/GenBank/DDBJ databases">
        <title>Anaeroalcalibacter tamaniensis gen. nov., sp. nov., moderately halophilic strictly anaerobic fermenter bacterium from mud volcano of Taman peninsula.</title>
        <authorList>
            <person name="Frolova A."/>
            <person name="Merkel A.Y."/>
            <person name="Slobodkin A.I."/>
        </authorList>
    </citation>
    <scope>NUCLEOTIDE SEQUENCE [LARGE SCALE GENOMIC DNA]</scope>
    <source>
        <strain evidence="6 7">F-3ap</strain>
    </source>
</reference>
<dbReference type="PANTHER" id="PTHR42798">
    <property type="entry name" value="LIPOPROTEIN-RELEASING SYSTEM ATP-BINDING PROTEIN LOLD"/>
    <property type="match status" value="1"/>
</dbReference>
<proteinExistence type="inferred from homology"/>
<keyword evidence="3" id="KW-0547">Nucleotide-binding</keyword>
<evidence type="ECO:0000256" key="1">
    <source>
        <dbReference type="ARBA" id="ARBA00005417"/>
    </source>
</evidence>
<feature type="domain" description="ABC transporter" evidence="5">
    <location>
        <begin position="12"/>
        <end position="229"/>
    </location>
</feature>
<protein>
    <submittedName>
        <fullName evidence="6">ABC transporter ATP-binding protein</fullName>
    </submittedName>
</protein>
<dbReference type="Gene3D" id="3.40.50.300">
    <property type="entry name" value="P-loop containing nucleotide triphosphate hydrolases"/>
    <property type="match status" value="1"/>
</dbReference>
<accession>A0A7X5KPL1</accession>
<dbReference type="GO" id="GO:0005524">
    <property type="term" value="F:ATP binding"/>
    <property type="evidence" value="ECO:0007669"/>
    <property type="project" value="UniProtKB-KW"/>
</dbReference>
<organism evidence="6 7">
    <name type="scientific">Anaerotalea alkaliphila</name>
    <dbReference type="NCBI Taxonomy" id="2662126"/>
    <lineage>
        <taxon>Bacteria</taxon>
        <taxon>Bacillati</taxon>
        <taxon>Bacillota</taxon>
        <taxon>Clostridia</taxon>
        <taxon>Eubacteriales</taxon>
        <taxon>Anaerotalea</taxon>
    </lineage>
</organism>
<dbReference type="GO" id="GO:0022857">
    <property type="term" value="F:transmembrane transporter activity"/>
    <property type="evidence" value="ECO:0007669"/>
    <property type="project" value="UniProtKB-ARBA"/>
</dbReference>
<dbReference type="RefSeq" id="WP_162371021.1">
    <property type="nucleotide sequence ID" value="NZ_JAAEEH010000034.1"/>
</dbReference>
<keyword evidence="7" id="KW-1185">Reference proteome</keyword>
<evidence type="ECO:0000259" key="5">
    <source>
        <dbReference type="PROSITE" id="PS50893"/>
    </source>
</evidence>
<dbReference type="CDD" id="cd03255">
    <property type="entry name" value="ABC_MJ0796_LolCDE_FtsE"/>
    <property type="match status" value="1"/>
</dbReference>
<dbReference type="PROSITE" id="PS50893">
    <property type="entry name" value="ABC_TRANSPORTER_2"/>
    <property type="match status" value="1"/>
</dbReference>
<comment type="caution">
    <text evidence="6">The sequence shown here is derived from an EMBL/GenBank/DDBJ whole genome shotgun (WGS) entry which is preliminary data.</text>
</comment>
<evidence type="ECO:0000256" key="4">
    <source>
        <dbReference type="ARBA" id="ARBA00022840"/>
    </source>
</evidence>
<dbReference type="FunFam" id="3.40.50.300:FF:000032">
    <property type="entry name" value="Export ABC transporter ATP-binding protein"/>
    <property type="match status" value="1"/>
</dbReference>
<dbReference type="Pfam" id="PF00005">
    <property type="entry name" value="ABC_tran"/>
    <property type="match status" value="1"/>
</dbReference>
<dbReference type="EMBL" id="JAAEEH010000034">
    <property type="protein sequence ID" value="NDL68297.1"/>
    <property type="molecule type" value="Genomic_DNA"/>
</dbReference>